<dbReference type="InterPro" id="IPR032675">
    <property type="entry name" value="LRR_dom_sf"/>
</dbReference>
<feature type="transmembrane region" description="Helical" evidence="3">
    <location>
        <begin position="453"/>
        <end position="474"/>
    </location>
</feature>
<dbReference type="AlphaFoldDB" id="A0A9J6BNT5"/>
<gene>
    <name evidence="5" type="ORF">PVAND_001576</name>
</gene>
<reference evidence="5" key="1">
    <citation type="submission" date="2021-03" db="EMBL/GenBank/DDBJ databases">
        <title>Chromosome level genome of the anhydrobiotic midge Polypedilum vanderplanki.</title>
        <authorList>
            <person name="Yoshida Y."/>
            <person name="Kikawada T."/>
            <person name="Gusev O."/>
        </authorList>
    </citation>
    <scope>NUCLEOTIDE SEQUENCE</scope>
    <source>
        <strain evidence="5">NIAS01</strain>
        <tissue evidence="5">Whole body or cell culture</tissue>
    </source>
</reference>
<dbReference type="GO" id="GO:0031012">
    <property type="term" value="C:extracellular matrix"/>
    <property type="evidence" value="ECO:0007669"/>
    <property type="project" value="TreeGrafter"/>
</dbReference>
<comment type="caution">
    <text evidence="5">The sequence shown here is derived from an EMBL/GenBank/DDBJ whole genome shotgun (WGS) entry which is preliminary data.</text>
</comment>
<keyword evidence="3" id="KW-0472">Membrane</keyword>
<keyword evidence="2" id="KW-0175">Coiled coil</keyword>
<dbReference type="Gene3D" id="3.80.10.10">
    <property type="entry name" value="Ribonuclease Inhibitor"/>
    <property type="match status" value="1"/>
</dbReference>
<evidence type="ECO:0000313" key="6">
    <source>
        <dbReference type="Proteomes" id="UP001107558"/>
    </source>
</evidence>
<evidence type="ECO:0000256" key="3">
    <source>
        <dbReference type="SAM" id="Phobius"/>
    </source>
</evidence>
<evidence type="ECO:0008006" key="7">
    <source>
        <dbReference type="Google" id="ProtNLM"/>
    </source>
</evidence>
<feature type="chain" id="PRO_5039924090" description="Leucine-rich repeat protein" evidence="4">
    <location>
        <begin position="17"/>
        <end position="495"/>
    </location>
</feature>
<evidence type="ECO:0000256" key="1">
    <source>
        <dbReference type="ARBA" id="ARBA00022729"/>
    </source>
</evidence>
<keyword evidence="3" id="KW-1133">Transmembrane helix</keyword>
<dbReference type="PANTHER" id="PTHR24373">
    <property type="entry name" value="SLIT RELATED LEUCINE-RICH REPEAT NEURONAL PROTEIN"/>
    <property type="match status" value="1"/>
</dbReference>
<keyword evidence="6" id="KW-1185">Reference proteome</keyword>
<dbReference type="OrthoDB" id="1394818at2759"/>
<feature type="signal peptide" evidence="4">
    <location>
        <begin position="1"/>
        <end position="16"/>
    </location>
</feature>
<accession>A0A9J6BNT5</accession>
<evidence type="ECO:0000313" key="5">
    <source>
        <dbReference type="EMBL" id="KAG5671375.1"/>
    </source>
</evidence>
<organism evidence="5 6">
    <name type="scientific">Polypedilum vanderplanki</name>
    <name type="common">Sleeping chironomid midge</name>
    <dbReference type="NCBI Taxonomy" id="319348"/>
    <lineage>
        <taxon>Eukaryota</taxon>
        <taxon>Metazoa</taxon>
        <taxon>Ecdysozoa</taxon>
        <taxon>Arthropoda</taxon>
        <taxon>Hexapoda</taxon>
        <taxon>Insecta</taxon>
        <taxon>Pterygota</taxon>
        <taxon>Neoptera</taxon>
        <taxon>Endopterygota</taxon>
        <taxon>Diptera</taxon>
        <taxon>Nematocera</taxon>
        <taxon>Chironomoidea</taxon>
        <taxon>Chironomidae</taxon>
        <taxon>Chironominae</taxon>
        <taxon>Polypedilum</taxon>
        <taxon>Polypedilum</taxon>
    </lineage>
</organism>
<dbReference type="EMBL" id="JADBJN010000003">
    <property type="protein sequence ID" value="KAG5671375.1"/>
    <property type="molecule type" value="Genomic_DNA"/>
</dbReference>
<dbReference type="PANTHER" id="PTHR24373:SF370">
    <property type="entry name" value="FISH-LIPS, ISOFORM E"/>
    <property type="match status" value="1"/>
</dbReference>
<feature type="coiled-coil region" evidence="2">
    <location>
        <begin position="325"/>
        <end position="415"/>
    </location>
</feature>
<proteinExistence type="predicted"/>
<dbReference type="SUPFAM" id="SSF52058">
    <property type="entry name" value="L domain-like"/>
    <property type="match status" value="1"/>
</dbReference>
<dbReference type="GO" id="GO:0005615">
    <property type="term" value="C:extracellular space"/>
    <property type="evidence" value="ECO:0007669"/>
    <property type="project" value="TreeGrafter"/>
</dbReference>
<dbReference type="Proteomes" id="UP001107558">
    <property type="component" value="Chromosome 3"/>
</dbReference>
<name>A0A9J6BNT5_POLVA</name>
<keyword evidence="3" id="KW-0812">Transmembrane</keyword>
<evidence type="ECO:0000256" key="4">
    <source>
        <dbReference type="SAM" id="SignalP"/>
    </source>
</evidence>
<keyword evidence="1 4" id="KW-0732">Signal</keyword>
<dbReference type="Pfam" id="PF13855">
    <property type="entry name" value="LRR_8"/>
    <property type="match status" value="1"/>
</dbReference>
<evidence type="ECO:0000256" key="2">
    <source>
        <dbReference type="SAM" id="Coils"/>
    </source>
</evidence>
<sequence>MLKFLVLLHLVTLINSFEIKCEYINFYQHPTSGYNCKVEKQVEVNERNVSITSVTGQHKLSGYTNLDVERLFFFENPNMKFLPKGYLKMFPNIVNLWIASSPIENIYQSDFEEGSDIEVFAMRTTKITHLPADIFKNLNKLEEVYMYSNNLKIIDENAFRASPKLTLVHFHDNKIEYLPHIFRYNTFLKEFVVRNNKLKIIDVDMLSGLGNLKSLDFRLNLCINMVAPPNLLSTIIEKIKENCQNPFEDILKVEKEQETKLMKMNEELQDNYNKQDQILKTMFAEKEKILNDYNELKVKNEIETEKLKSELQSKVDEVEILSTNNSDIKERLDEILSQNAKLKANITFTHFFMREFDEEINKLTDETKRIKESKELLDKNFTALKNEHIKVKTELTELKELYDKILIDKNELENDFNNISMEHEELLYSLGNLTVKENQMSDNMNELESSKNIFKVFTIIFIISLVLITAKFVYDLVSRRKKIGSGYEFSFTNGQ</sequence>
<protein>
    <recommendedName>
        <fullName evidence="7">Leucine-rich repeat protein</fullName>
    </recommendedName>
</protein>
<dbReference type="InterPro" id="IPR050328">
    <property type="entry name" value="Dev_Immune_Receptor"/>
</dbReference>
<dbReference type="InterPro" id="IPR001611">
    <property type="entry name" value="Leu-rich_rpt"/>
</dbReference>